<keyword evidence="2" id="KW-0732">Signal</keyword>
<dbReference type="EMBL" id="PFQF01000032">
    <property type="protein sequence ID" value="PJA20247.1"/>
    <property type="molecule type" value="Genomic_DNA"/>
</dbReference>
<name>A0A2M7W3S8_9BACT</name>
<accession>A0A2M7W3S8</accession>
<feature type="transmembrane region" description="Helical" evidence="1">
    <location>
        <begin position="201"/>
        <end position="228"/>
    </location>
</feature>
<feature type="chain" id="PRO_5014786095" description="Glutaredoxin domain-containing protein" evidence="2">
    <location>
        <begin position="29"/>
        <end position="392"/>
    </location>
</feature>
<evidence type="ECO:0000256" key="1">
    <source>
        <dbReference type="SAM" id="Phobius"/>
    </source>
</evidence>
<dbReference type="AlphaFoldDB" id="A0A2M7W3S8"/>
<feature type="transmembrane region" description="Helical" evidence="1">
    <location>
        <begin position="175"/>
        <end position="194"/>
    </location>
</feature>
<comment type="caution">
    <text evidence="3">The sequence shown here is derived from an EMBL/GenBank/DDBJ whole genome shotgun (WGS) entry which is preliminary data.</text>
</comment>
<evidence type="ECO:0000313" key="3">
    <source>
        <dbReference type="EMBL" id="PJA20247.1"/>
    </source>
</evidence>
<protein>
    <recommendedName>
        <fullName evidence="5">Glutaredoxin domain-containing protein</fullName>
    </recommendedName>
</protein>
<feature type="signal peptide" evidence="2">
    <location>
        <begin position="1"/>
        <end position="28"/>
    </location>
</feature>
<keyword evidence="1" id="KW-0472">Membrane</keyword>
<evidence type="ECO:0000256" key="2">
    <source>
        <dbReference type="SAM" id="SignalP"/>
    </source>
</evidence>
<gene>
    <name evidence="3" type="ORF">COX60_02260</name>
</gene>
<reference evidence="4" key="1">
    <citation type="submission" date="2017-09" db="EMBL/GenBank/DDBJ databases">
        <title>Depth-based differentiation of microbial function through sediment-hosted aquifers and enrichment of novel symbionts in the deep terrestrial subsurface.</title>
        <authorList>
            <person name="Probst A.J."/>
            <person name="Ladd B."/>
            <person name="Jarett J.K."/>
            <person name="Geller-Mcgrath D.E."/>
            <person name="Sieber C.M.K."/>
            <person name="Emerson J.B."/>
            <person name="Anantharaman K."/>
            <person name="Thomas B.C."/>
            <person name="Malmstrom R."/>
            <person name="Stieglmeier M."/>
            <person name="Klingl A."/>
            <person name="Woyke T."/>
            <person name="Ryan C.M."/>
            <person name="Banfield J.F."/>
        </authorList>
    </citation>
    <scope>NUCLEOTIDE SEQUENCE [LARGE SCALE GENOMIC DNA]</scope>
</reference>
<evidence type="ECO:0000313" key="4">
    <source>
        <dbReference type="Proteomes" id="UP000230137"/>
    </source>
</evidence>
<proteinExistence type="predicted"/>
<feature type="transmembrane region" description="Helical" evidence="1">
    <location>
        <begin position="331"/>
        <end position="354"/>
    </location>
</feature>
<keyword evidence="1" id="KW-1133">Transmembrane helix</keyword>
<sequence length="392" mass="44746">MKKYLNKILLNILLILLTISIFSNQAVAENQKNIDFYYSKNCKYCQNEIQFLNDLKTKNSNINIQYFEVESDQKYALELTKLLSSYEVKNVSVPVTKINEKIIIGFENSTQKKIEQLIDKENDNQKEVFITSSCDVDKKICEDEENSVKIPLLGEIKTKNFSLPALTIILGLADGFNPCAMWALVALISLLLTLKSRKKLLIIGGSFLAFSYLIYFLYLSAFLNIILYLNYIQYIQYLVGLIAVITGIYYLKIFLQTDPETCQIISAKNENKIFKKLEKYINSNLLFVSIIAIALLAIAVNTIEMVCSVGIPTVFSNLLSQNNLDNIEKYLYIGVYNLFYMLDDIIVFLIAVLSFKIVKPSPKFSYWLKLAGGLLLVILGIIFVFRPELLSL</sequence>
<feature type="transmembrane region" description="Helical" evidence="1">
    <location>
        <begin position="234"/>
        <end position="251"/>
    </location>
</feature>
<feature type="transmembrane region" description="Helical" evidence="1">
    <location>
        <begin position="366"/>
        <end position="385"/>
    </location>
</feature>
<dbReference type="Proteomes" id="UP000230137">
    <property type="component" value="Unassembled WGS sequence"/>
</dbReference>
<organism evidence="3 4">
    <name type="scientific">Candidatus Berkelbacteria bacterium CG_4_10_14_0_2_um_filter_35_9_33_12</name>
    <dbReference type="NCBI Taxonomy" id="1974499"/>
    <lineage>
        <taxon>Bacteria</taxon>
        <taxon>Candidatus Berkelbacteria</taxon>
    </lineage>
</organism>
<evidence type="ECO:0008006" key="5">
    <source>
        <dbReference type="Google" id="ProtNLM"/>
    </source>
</evidence>
<keyword evidence="1" id="KW-0812">Transmembrane</keyword>
<dbReference type="SUPFAM" id="SSF52833">
    <property type="entry name" value="Thioredoxin-like"/>
    <property type="match status" value="1"/>
</dbReference>
<dbReference type="InterPro" id="IPR036249">
    <property type="entry name" value="Thioredoxin-like_sf"/>
</dbReference>
<dbReference type="Gene3D" id="3.40.30.10">
    <property type="entry name" value="Glutaredoxin"/>
    <property type="match status" value="1"/>
</dbReference>
<feature type="transmembrane region" description="Helical" evidence="1">
    <location>
        <begin position="285"/>
        <end position="311"/>
    </location>
</feature>